<keyword evidence="9" id="KW-0732">Signal</keyword>
<evidence type="ECO:0000256" key="9">
    <source>
        <dbReference type="SAM" id="SignalP"/>
    </source>
</evidence>
<keyword evidence="7" id="KW-1015">Disulfide bond</keyword>
<evidence type="ECO:0000313" key="11">
    <source>
        <dbReference type="EMBL" id="NYD47752.1"/>
    </source>
</evidence>
<dbReference type="Pfam" id="PF00720">
    <property type="entry name" value="SSI"/>
    <property type="match status" value="1"/>
</dbReference>
<dbReference type="InterPro" id="IPR000691">
    <property type="entry name" value="Prot_inh_I16_SSI"/>
</dbReference>
<gene>
    <name evidence="11" type="ORF">BJY14_003735</name>
</gene>
<evidence type="ECO:0000256" key="5">
    <source>
        <dbReference type="ARBA" id="ARBA00022690"/>
    </source>
</evidence>
<comment type="caution">
    <text evidence="11">The sequence shown here is derived from an EMBL/GenBank/DDBJ whole genome shotgun (WGS) entry which is preliminary data.</text>
</comment>
<dbReference type="GO" id="GO:0004867">
    <property type="term" value="F:serine-type endopeptidase inhibitor activity"/>
    <property type="evidence" value="ECO:0007669"/>
    <property type="project" value="UniProtKB-KW"/>
</dbReference>
<dbReference type="RefSeq" id="WP_179844785.1">
    <property type="nucleotide sequence ID" value="NZ_JACCBA010000001.1"/>
</dbReference>
<evidence type="ECO:0000256" key="3">
    <source>
        <dbReference type="ARBA" id="ARBA00011738"/>
    </source>
</evidence>
<comment type="similarity">
    <text evidence="2 8">Belongs to the protease inhibitor I16 (SSI) family.</text>
</comment>
<dbReference type="PROSITE" id="PS00999">
    <property type="entry name" value="SSI"/>
    <property type="match status" value="1"/>
</dbReference>
<evidence type="ECO:0000313" key="12">
    <source>
        <dbReference type="Proteomes" id="UP000529783"/>
    </source>
</evidence>
<keyword evidence="6 8" id="KW-0722">Serine protease inhibitor</keyword>
<evidence type="ECO:0000256" key="1">
    <source>
        <dbReference type="ARBA" id="ARBA00004613"/>
    </source>
</evidence>
<feature type="chain" id="PRO_5038865793" description="Subtilisin inhibitor domain-containing protein" evidence="9">
    <location>
        <begin position="25"/>
        <end position="138"/>
    </location>
</feature>
<reference evidence="11 12" key="1">
    <citation type="submission" date="2020-07" db="EMBL/GenBank/DDBJ databases">
        <title>Sequencing the genomes of 1000 actinobacteria strains.</title>
        <authorList>
            <person name="Klenk H.-P."/>
        </authorList>
    </citation>
    <scope>NUCLEOTIDE SEQUENCE [LARGE SCALE GENOMIC DNA]</scope>
    <source>
        <strain evidence="11 12">DSM 40398</strain>
    </source>
</reference>
<dbReference type="PRINTS" id="PR00294">
    <property type="entry name" value="SSBTLNINHBTR"/>
</dbReference>
<keyword evidence="5 8" id="KW-0646">Protease inhibitor</keyword>
<protein>
    <recommendedName>
        <fullName evidence="10">Subtilisin inhibitor domain-containing protein</fullName>
    </recommendedName>
</protein>
<dbReference type="AlphaFoldDB" id="A0A7Y9JFZ3"/>
<dbReference type="InterPro" id="IPR036819">
    <property type="entry name" value="Subtilisin_inhibitor-like_sf"/>
</dbReference>
<sequence>MRAALGGAVLALGAVAASALPANALPANAVPANAAAATRLTVSVAPEISTGPAPKSVTLECEPAGGTHPDAAAACDDLIKAGGDFRKIPPLPAGCPTYYSPVVATVQGLWRGTPVSASARYTNAVCANVQTGGHILHF</sequence>
<keyword evidence="4" id="KW-0964">Secreted</keyword>
<dbReference type="InterPro" id="IPR023549">
    <property type="entry name" value="Subtilisin_inhibitor"/>
</dbReference>
<name>A0A7Y9JFZ3_9ACTN</name>
<comment type="subcellular location">
    <subcellularLocation>
        <location evidence="1">Secreted</location>
    </subcellularLocation>
</comment>
<keyword evidence="12" id="KW-1185">Reference proteome</keyword>
<evidence type="ECO:0000259" key="10">
    <source>
        <dbReference type="Pfam" id="PF00720"/>
    </source>
</evidence>
<evidence type="ECO:0000256" key="4">
    <source>
        <dbReference type="ARBA" id="ARBA00022525"/>
    </source>
</evidence>
<evidence type="ECO:0000256" key="6">
    <source>
        <dbReference type="ARBA" id="ARBA00022900"/>
    </source>
</evidence>
<accession>A0A7Y9JFZ3</accession>
<feature type="domain" description="Subtilisin inhibitor" evidence="10">
    <location>
        <begin position="35"/>
        <end position="123"/>
    </location>
</feature>
<feature type="signal peptide" evidence="9">
    <location>
        <begin position="1"/>
        <end position="24"/>
    </location>
</feature>
<dbReference type="InterPro" id="IPR020054">
    <property type="entry name" value="Prot_inh_SSI_I16_CS"/>
</dbReference>
<dbReference type="SUPFAM" id="SSF55399">
    <property type="entry name" value="Subtilisin inhibitor"/>
    <property type="match status" value="1"/>
</dbReference>
<proteinExistence type="inferred from homology"/>
<dbReference type="EMBL" id="JACCBA010000001">
    <property type="protein sequence ID" value="NYD47752.1"/>
    <property type="molecule type" value="Genomic_DNA"/>
</dbReference>
<comment type="subunit">
    <text evidence="3">Homodimer.</text>
</comment>
<evidence type="ECO:0000256" key="8">
    <source>
        <dbReference type="RuleBase" id="RU003471"/>
    </source>
</evidence>
<dbReference type="Gene3D" id="3.30.350.10">
    <property type="entry name" value="Subtilisin inhibitor-like"/>
    <property type="match status" value="1"/>
</dbReference>
<dbReference type="Proteomes" id="UP000529783">
    <property type="component" value="Unassembled WGS sequence"/>
</dbReference>
<organism evidence="11 12">
    <name type="scientific">Actinomadura luteofluorescens</name>
    <dbReference type="NCBI Taxonomy" id="46163"/>
    <lineage>
        <taxon>Bacteria</taxon>
        <taxon>Bacillati</taxon>
        <taxon>Actinomycetota</taxon>
        <taxon>Actinomycetes</taxon>
        <taxon>Streptosporangiales</taxon>
        <taxon>Thermomonosporaceae</taxon>
        <taxon>Actinomadura</taxon>
    </lineage>
</organism>
<evidence type="ECO:0000256" key="7">
    <source>
        <dbReference type="ARBA" id="ARBA00023157"/>
    </source>
</evidence>
<evidence type="ECO:0000256" key="2">
    <source>
        <dbReference type="ARBA" id="ARBA00010472"/>
    </source>
</evidence>
<dbReference type="GO" id="GO:0005576">
    <property type="term" value="C:extracellular region"/>
    <property type="evidence" value="ECO:0007669"/>
    <property type="project" value="UniProtKB-SubCell"/>
</dbReference>